<dbReference type="EMBL" id="FYEH01000005">
    <property type="protein sequence ID" value="SNB67143.1"/>
    <property type="molecule type" value="Genomic_DNA"/>
</dbReference>
<dbReference type="PROSITE" id="PS50928">
    <property type="entry name" value="ABC_TM1"/>
    <property type="match status" value="1"/>
</dbReference>
<dbReference type="InterPro" id="IPR035906">
    <property type="entry name" value="MetI-like_sf"/>
</dbReference>
<dbReference type="Pfam" id="PF00528">
    <property type="entry name" value="BPD_transp_1"/>
    <property type="match status" value="1"/>
</dbReference>
<comment type="similarity">
    <text evidence="7">Belongs to the binding-protein-dependent transport system permease family.</text>
</comment>
<keyword evidence="2 7" id="KW-0813">Transport</keyword>
<evidence type="ECO:0000256" key="1">
    <source>
        <dbReference type="ARBA" id="ARBA00004651"/>
    </source>
</evidence>
<comment type="subcellular location">
    <subcellularLocation>
        <location evidence="1 7">Cell membrane</location>
        <topology evidence="1 7">Multi-pass membrane protein</topology>
    </subcellularLocation>
</comment>
<dbReference type="InterPro" id="IPR050901">
    <property type="entry name" value="BP-dep_ABC_trans_perm"/>
</dbReference>
<keyword evidence="10" id="KW-1185">Reference proteome</keyword>
<feature type="transmembrane region" description="Helical" evidence="7">
    <location>
        <begin position="105"/>
        <end position="126"/>
    </location>
</feature>
<feature type="transmembrane region" description="Helical" evidence="7">
    <location>
        <begin position="138"/>
        <end position="157"/>
    </location>
</feature>
<organism evidence="9 10">
    <name type="scientific">Arboricoccus pini</name>
    <dbReference type="NCBI Taxonomy" id="1963835"/>
    <lineage>
        <taxon>Bacteria</taxon>
        <taxon>Pseudomonadati</taxon>
        <taxon>Pseudomonadota</taxon>
        <taxon>Alphaproteobacteria</taxon>
        <taxon>Geminicoccales</taxon>
        <taxon>Geminicoccaceae</taxon>
        <taxon>Arboricoccus</taxon>
    </lineage>
</organism>
<dbReference type="Proteomes" id="UP000197065">
    <property type="component" value="Unassembled WGS sequence"/>
</dbReference>
<sequence length="276" mass="30306">MTSRQRRTVLSWLFLAPVVIVILFPYVVMVSTALKPSDEIFVFPPRWLPSRLAFENLSAMWVSTGFGRALLNSLIVGFGQTLLCIIFAIPAAYATARLTFTGSKLYRQFLLVTQMLSPIVLVIGLFRFIAGLGLIDSLLALILTGAAFNLAFAIWMLQSFMATIPREIEEAAWIDGASRIQSLVLVFLPLAAPALAVTCIFTFIASWNEFALALTLLRSGDQATLPLRIFTLVGGAYRIEWQQVMAATTLSTLPVALIFAFLQRRLVSGLALGAVK</sequence>
<feature type="transmembrane region" description="Helical" evidence="7">
    <location>
        <begin position="12"/>
        <end position="34"/>
    </location>
</feature>
<evidence type="ECO:0000259" key="8">
    <source>
        <dbReference type="PROSITE" id="PS50928"/>
    </source>
</evidence>
<evidence type="ECO:0000256" key="4">
    <source>
        <dbReference type="ARBA" id="ARBA00022692"/>
    </source>
</evidence>
<name>A0A212R522_9PROT</name>
<protein>
    <submittedName>
        <fullName evidence="9">Carbohydrate ABC transporter membrane protein 2, CUT1 family</fullName>
    </submittedName>
</protein>
<dbReference type="GO" id="GO:0055085">
    <property type="term" value="P:transmembrane transport"/>
    <property type="evidence" value="ECO:0007669"/>
    <property type="project" value="InterPro"/>
</dbReference>
<reference evidence="9 10" key="1">
    <citation type="submission" date="2017-06" db="EMBL/GenBank/DDBJ databases">
        <authorList>
            <person name="Kim H.J."/>
            <person name="Triplett B.A."/>
        </authorList>
    </citation>
    <scope>NUCLEOTIDE SEQUENCE [LARGE SCALE GENOMIC DNA]</scope>
    <source>
        <strain evidence="9 10">B29T1</strain>
    </source>
</reference>
<dbReference type="Gene3D" id="1.10.3720.10">
    <property type="entry name" value="MetI-like"/>
    <property type="match status" value="1"/>
</dbReference>
<proteinExistence type="inferred from homology"/>
<dbReference type="RefSeq" id="WP_088561261.1">
    <property type="nucleotide sequence ID" value="NZ_FYEH01000005.1"/>
</dbReference>
<evidence type="ECO:0000313" key="10">
    <source>
        <dbReference type="Proteomes" id="UP000197065"/>
    </source>
</evidence>
<keyword evidence="4 7" id="KW-0812">Transmembrane</keyword>
<gene>
    <name evidence="9" type="ORF">SAMN07250955_105265</name>
</gene>
<dbReference type="AlphaFoldDB" id="A0A212R522"/>
<dbReference type="PANTHER" id="PTHR32243:SF18">
    <property type="entry name" value="INNER MEMBRANE ABC TRANSPORTER PERMEASE PROTEIN YCJP"/>
    <property type="match status" value="1"/>
</dbReference>
<keyword evidence="6 7" id="KW-0472">Membrane</keyword>
<evidence type="ECO:0000256" key="6">
    <source>
        <dbReference type="ARBA" id="ARBA00023136"/>
    </source>
</evidence>
<evidence type="ECO:0000313" key="9">
    <source>
        <dbReference type="EMBL" id="SNB67143.1"/>
    </source>
</evidence>
<feature type="transmembrane region" description="Helical" evidence="7">
    <location>
        <begin position="183"/>
        <end position="207"/>
    </location>
</feature>
<evidence type="ECO:0000256" key="3">
    <source>
        <dbReference type="ARBA" id="ARBA00022475"/>
    </source>
</evidence>
<evidence type="ECO:0000256" key="7">
    <source>
        <dbReference type="RuleBase" id="RU363032"/>
    </source>
</evidence>
<dbReference type="GO" id="GO:0005886">
    <property type="term" value="C:plasma membrane"/>
    <property type="evidence" value="ECO:0007669"/>
    <property type="project" value="UniProtKB-SubCell"/>
</dbReference>
<dbReference type="CDD" id="cd06261">
    <property type="entry name" value="TM_PBP2"/>
    <property type="match status" value="1"/>
</dbReference>
<feature type="transmembrane region" description="Helical" evidence="7">
    <location>
        <begin position="70"/>
        <end position="93"/>
    </location>
</feature>
<feature type="transmembrane region" description="Helical" evidence="7">
    <location>
        <begin position="241"/>
        <end position="262"/>
    </location>
</feature>
<feature type="domain" description="ABC transmembrane type-1" evidence="8">
    <location>
        <begin position="70"/>
        <end position="262"/>
    </location>
</feature>
<dbReference type="SUPFAM" id="SSF161098">
    <property type="entry name" value="MetI-like"/>
    <property type="match status" value="1"/>
</dbReference>
<dbReference type="PANTHER" id="PTHR32243">
    <property type="entry name" value="MALTOSE TRANSPORT SYSTEM PERMEASE-RELATED"/>
    <property type="match status" value="1"/>
</dbReference>
<evidence type="ECO:0000256" key="5">
    <source>
        <dbReference type="ARBA" id="ARBA00022989"/>
    </source>
</evidence>
<evidence type="ECO:0000256" key="2">
    <source>
        <dbReference type="ARBA" id="ARBA00022448"/>
    </source>
</evidence>
<dbReference type="InterPro" id="IPR000515">
    <property type="entry name" value="MetI-like"/>
</dbReference>
<keyword evidence="5 7" id="KW-1133">Transmembrane helix</keyword>
<keyword evidence="3" id="KW-1003">Cell membrane</keyword>
<accession>A0A212R522</accession>
<dbReference type="OrthoDB" id="9815445at2"/>